<dbReference type="EMBL" id="KZ302520">
    <property type="protein sequence ID" value="PFH45166.1"/>
    <property type="molecule type" value="Genomic_DNA"/>
</dbReference>
<dbReference type="AlphaFoldDB" id="A0A2A9NBM3"/>
<keyword evidence="1" id="KW-0812">Transmembrane</keyword>
<feature type="transmembrane region" description="Helical" evidence="1">
    <location>
        <begin position="349"/>
        <end position="372"/>
    </location>
</feature>
<evidence type="ECO:0000313" key="3">
    <source>
        <dbReference type="Proteomes" id="UP000242287"/>
    </source>
</evidence>
<sequence length="374" mass="41787">MSNAPESAELWIRDAGNEKKGFIPIRWWVDHTQRSVVVDKSFELMNGKKLKKKKKVEVEDQLDLEYRYWAFVEAHPGHVALGSGAKQEAFEAVNWAMTDRLLPLHHPVPAPFTQEECTTLLDLLNRFDNKKSSNLNVDIGIQSRTIARILIRVVQWRQQHFRPKKALPKDVTPRGIKPPSSHRPILRIILDWTISVLCLGIPFFFMDRTHHHRLDEESGIRSAAPIFIIGACSCIMAAIVLSASVTFLALPGLDSFMRVASIVAIFSAILSMASTLLAIFTVKADLERPPQIIGGEGLMMVSRRSVVMSLPVVFLLYSIIGFVVAVILYSLRGATITDTALVKRPFGDYARWTAAGALGAIAGMITVTYLLFKR</sequence>
<feature type="transmembrane region" description="Helical" evidence="1">
    <location>
        <begin position="256"/>
        <end position="280"/>
    </location>
</feature>
<keyword evidence="3" id="KW-1185">Reference proteome</keyword>
<gene>
    <name evidence="2" type="ORF">AMATHDRAFT_78084</name>
</gene>
<organism evidence="2 3">
    <name type="scientific">Amanita thiersii Skay4041</name>
    <dbReference type="NCBI Taxonomy" id="703135"/>
    <lineage>
        <taxon>Eukaryota</taxon>
        <taxon>Fungi</taxon>
        <taxon>Dikarya</taxon>
        <taxon>Basidiomycota</taxon>
        <taxon>Agaricomycotina</taxon>
        <taxon>Agaricomycetes</taxon>
        <taxon>Agaricomycetidae</taxon>
        <taxon>Agaricales</taxon>
        <taxon>Pluteineae</taxon>
        <taxon>Amanitaceae</taxon>
        <taxon>Amanita</taxon>
    </lineage>
</organism>
<evidence type="ECO:0000256" key="1">
    <source>
        <dbReference type="SAM" id="Phobius"/>
    </source>
</evidence>
<reference evidence="2 3" key="1">
    <citation type="submission" date="2014-02" db="EMBL/GenBank/DDBJ databases">
        <title>Transposable element dynamics among asymbiotic and ectomycorrhizal Amanita fungi.</title>
        <authorList>
            <consortium name="DOE Joint Genome Institute"/>
            <person name="Hess J."/>
            <person name="Skrede I."/>
            <person name="Wolfe B."/>
            <person name="LaButti K."/>
            <person name="Ohm R.A."/>
            <person name="Grigoriev I.V."/>
            <person name="Pringle A."/>
        </authorList>
    </citation>
    <scope>NUCLEOTIDE SEQUENCE [LARGE SCALE GENOMIC DNA]</scope>
    <source>
        <strain evidence="2 3">SKay4041</strain>
    </source>
</reference>
<proteinExistence type="predicted"/>
<keyword evidence="1" id="KW-1133">Transmembrane helix</keyword>
<evidence type="ECO:0000313" key="2">
    <source>
        <dbReference type="EMBL" id="PFH45166.1"/>
    </source>
</evidence>
<dbReference type="STRING" id="703135.A0A2A9NBM3"/>
<feature type="transmembrane region" description="Helical" evidence="1">
    <location>
        <begin position="185"/>
        <end position="205"/>
    </location>
</feature>
<name>A0A2A9NBM3_9AGAR</name>
<keyword evidence="1" id="KW-0472">Membrane</keyword>
<dbReference type="OrthoDB" id="3245306at2759"/>
<feature type="transmembrane region" description="Helical" evidence="1">
    <location>
        <begin position="226"/>
        <end position="250"/>
    </location>
</feature>
<dbReference type="Proteomes" id="UP000242287">
    <property type="component" value="Unassembled WGS sequence"/>
</dbReference>
<protein>
    <submittedName>
        <fullName evidence="2">Uncharacterized protein</fullName>
    </submittedName>
</protein>
<feature type="transmembrane region" description="Helical" evidence="1">
    <location>
        <begin position="306"/>
        <end position="329"/>
    </location>
</feature>
<accession>A0A2A9NBM3</accession>